<feature type="region of interest" description="Disordered" evidence="1">
    <location>
        <begin position="488"/>
        <end position="507"/>
    </location>
</feature>
<sequence length="980" mass="106295">MASQTESAWQWQVFGSLPSSGKTGTSQRCASDDCVSGKEALCDNTGRLPRSASLCQSLQRFHLTAGTPRDSMSIRSSRDACAVYFRYRAVGSCPETECRKPTFQAFPSAAHSAASKSCGSLLSPPTGRSQRHPAVYGHWKVCEPVGCVVTVLSHLMNVPSTTFLAVVFIFSALTFFSEFEAPLNHLSVPSARASLPALGSVSASDVLSVPDPSRITSEESLQNEGNLARLSRAAISEKENREPHAGEPHFARPSAFSLYVSGVLPFEKALSPYGVSGTTDWKWKPDMQEEHSTSTSESSESKTSNAPAVGEDTRQADEEVSAYFNEAHGQPPFGRSIVAQRVGILRPPPASSISTRAVPATSLPRFLRLAPAAAALVQGGSESGALPLRNFVLETLSCFHAPLSSVEPVRVTPAPFPRVLSFPEHVHALFDLENMQRIGEEGPALRGGEAGEQETAKRGGKGNDGFRGIVSQVIGLATDFDGTVTEVRASQKSETEQKKAKGDAKPAQPQVDYVDTCVTLFSLARQRASDQQIYDQTVDEAVRVYNSGRKRILSQLLVDAAGNSVEPKREVSPGELKQDDVRGWCACLREDEPAAGQGEGDPRLPPVASSPTVAAATTEVSHEATVNAIQELDAYEEKMANTPLTRIILKGIRKDTFDADLLQATNAINLVRQSALEVIVRLRMLDIPVTFISHSWSAHLVAMTVRLALAHTLENCLFPEGQREPHRSSEHGLQRRREEQMANEWAENMVRSMTFHANELVYDQWGVSTGLVEPRCVTLEAKRQYTRESREAGLELLRRRRMVTAGSTAAATATTAQGRGNMRENFWLVFVGDTHGDILALLEADIGILLGDPRKNMEAVLHHTGTVLRPLSWLVEHFRRQLKERQEAINCAASPGCSSAESEAGGAGAGERPSQFLFRLPAADAPCCCRPSALSLSFLPAGADSREPRCRVLYVAQSWNEISELLFGEAPAESTSEEAG</sequence>
<dbReference type="InterPro" id="IPR036412">
    <property type="entry name" value="HAD-like_sf"/>
</dbReference>
<reference evidence="2 3" key="2">
    <citation type="journal article" date="2015" name="Eukaryot. Cell">
        <title>Genetic mapping reveals that sinefungin resistance in Toxoplasma gondii is controlled by a putative amino acid transporter locus that can be used as a negative selectable marker.</title>
        <authorList>
            <person name="Behnke M.S."/>
            <person name="Khan A."/>
            <person name="Sibley L.D."/>
        </authorList>
    </citation>
    <scope>NUCLEOTIDE SEQUENCE [LARGE SCALE GENOMIC DNA]</scope>
    <source>
        <strain evidence="2 3">VAND</strain>
    </source>
</reference>
<gene>
    <name evidence="2" type="ORF">TGVAND_278770</name>
</gene>
<feature type="region of interest" description="Disordered" evidence="1">
    <location>
        <begin position="443"/>
        <end position="464"/>
    </location>
</feature>
<evidence type="ECO:0000313" key="3">
    <source>
        <dbReference type="Proteomes" id="UP000028840"/>
    </source>
</evidence>
<protein>
    <submittedName>
        <fullName evidence="2">Uncharacterized protein</fullName>
    </submittedName>
</protein>
<dbReference type="EMBL" id="AEYJ02000554">
    <property type="protein sequence ID" value="KFH09247.1"/>
    <property type="molecule type" value="Genomic_DNA"/>
</dbReference>
<dbReference type="InterPro" id="IPR050967">
    <property type="entry name" value="Thiamine_Salvage_TenA"/>
</dbReference>
<dbReference type="InterPro" id="IPR023214">
    <property type="entry name" value="HAD_sf"/>
</dbReference>
<evidence type="ECO:0000313" key="2">
    <source>
        <dbReference type="EMBL" id="KFH09247.1"/>
    </source>
</evidence>
<evidence type="ECO:0000256" key="1">
    <source>
        <dbReference type="SAM" id="MobiDB-lite"/>
    </source>
</evidence>
<comment type="caution">
    <text evidence="2">The sequence shown here is derived from an EMBL/GenBank/DDBJ whole genome shotgun (WGS) entry which is preliminary data.</text>
</comment>
<dbReference type="VEuPathDB" id="ToxoDB:TGVAND_278770"/>
<dbReference type="OrthoDB" id="10255128at2759"/>
<dbReference type="SUPFAM" id="SSF56784">
    <property type="entry name" value="HAD-like"/>
    <property type="match status" value="1"/>
</dbReference>
<name>A0A086Q9G5_TOXGO</name>
<feature type="compositionally biased region" description="Basic and acidic residues" evidence="1">
    <location>
        <begin position="489"/>
        <end position="504"/>
    </location>
</feature>
<dbReference type="AlphaFoldDB" id="A0A086Q9G5"/>
<dbReference type="Gene3D" id="3.40.50.1000">
    <property type="entry name" value="HAD superfamily/HAD-like"/>
    <property type="match status" value="1"/>
</dbReference>
<dbReference type="GO" id="GO:0005829">
    <property type="term" value="C:cytosol"/>
    <property type="evidence" value="ECO:0007669"/>
    <property type="project" value="TreeGrafter"/>
</dbReference>
<feature type="compositionally biased region" description="Low complexity" evidence="1">
    <location>
        <begin position="293"/>
        <end position="304"/>
    </location>
</feature>
<dbReference type="PANTHER" id="PTHR43198">
    <property type="entry name" value="BIFUNCTIONAL TH2 PROTEIN"/>
    <property type="match status" value="1"/>
</dbReference>
<dbReference type="Proteomes" id="UP000028840">
    <property type="component" value="Unassembled WGS sequence"/>
</dbReference>
<feature type="region of interest" description="Disordered" evidence="1">
    <location>
        <begin position="278"/>
        <end position="315"/>
    </location>
</feature>
<organism evidence="2 3">
    <name type="scientific">Toxoplasma gondii VAND</name>
    <dbReference type="NCBI Taxonomy" id="933077"/>
    <lineage>
        <taxon>Eukaryota</taxon>
        <taxon>Sar</taxon>
        <taxon>Alveolata</taxon>
        <taxon>Apicomplexa</taxon>
        <taxon>Conoidasida</taxon>
        <taxon>Coccidia</taxon>
        <taxon>Eucoccidiorida</taxon>
        <taxon>Eimeriorina</taxon>
        <taxon>Sarcocystidae</taxon>
        <taxon>Toxoplasma</taxon>
    </lineage>
</organism>
<feature type="compositionally biased region" description="Basic and acidic residues" evidence="1">
    <location>
        <begin position="281"/>
        <end position="292"/>
    </location>
</feature>
<accession>A0A086Q9G5</accession>
<proteinExistence type="predicted"/>
<reference evidence="2 3" key="1">
    <citation type="submission" date="2014-08" db="EMBL/GenBank/DDBJ databases">
        <authorList>
            <person name="Sibley D."/>
            <person name="Venepally P."/>
            <person name="Karamycheva S."/>
            <person name="Hadjithomas M."/>
            <person name="Khan A."/>
            <person name="Brunk B."/>
            <person name="Roos D."/>
            <person name="Caler E."/>
            <person name="Lorenzi H."/>
        </authorList>
    </citation>
    <scope>NUCLEOTIDE SEQUENCE [LARGE SCALE GENOMIC DNA]</scope>
    <source>
        <strain evidence="2 3">VAND</strain>
    </source>
</reference>
<dbReference type="PANTHER" id="PTHR43198:SF2">
    <property type="entry name" value="SI:CH1073-67J19.1-RELATED"/>
    <property type="match status" value="1"/>
</dbReference>